<dbReference type="Gene3D" id="2.40.50.140">
    <property type="entry name" value="Nucleic acid-binding proteins"/>
    <property type="match status" value="1"/>
</dbReference>
<dbReference type="InterPro" id="IPR012340">
    <property type="entry name" value="NA-bd_OB-fold"/>
</dbReference>
<feature type="compositionally biased region" description="Polar residues" evidence="1">
    <location>
        <begin position="1494"/>
        <end position="1506"/>
    </location>
</feature>
<dbReference type="EMBL" id="JAWRVI010000043">
    <property type="protein sequence ID" value="KAK4086198.1"/>
    <property type="molecule type" value="Genomic_DNA"/>
</dbReference>
<feature type="compositionally biased region" description="Basic and acidic residues" evidence="1">
    <location>
        <begin position="1425"/>
        <end position="1439"/>
    </location>
</feature>
<proteinExistence type="predicted"/>
<feature type="region of interest" description="Disordered" evidence="1">
    <location>
        <begin position="60"/>
        <end position="144"/>
    </location>
</feature>
<feature type="compositionally biased region" description="Acidic residues" evidence="1">
    <location>
        <begin position="720"/>
        <end position="737"/>
    </location>
</feature>
<feature type="compositionally biased region" description="Pro residues" evidence="1">
    <location>
        <begin position="302"/>
        <end position="316"/>
    </location>
</feature>
<feature type="compositionally biased region" description="Low complexity" evidence="1">
    <location>
        <begin position="83"/>
        <end position="110"/>
    </location>
</feature>
<evidence type="ECO:0000259" key="2">
    <source>
        <dbReference type="SMART" id="SM00976"/>
    </source>
</evidence>
<feature type="compositionally biased region" description="Basic and acidic residues" evidence="1">
    <location>
        <begin position="1339"/>
        <end position="1353"/>
    </location>
</feature>
<dbReference type="SMART" id="SM00976">
    <property type="entry name" value="Telo_bind"/>
    <property type="match status" value="1"/>
</dbReference>
<feature type="compositionally biased region" description="Polar residues" evidence="1">
    <location>
        <begin position="1166"/>
        <end position="1183"/>
    </location>
</feature>
<accession>A0ABR0BR81</accession>
<organism evidence="3 4">
    <name type="scientific">Purpureocillium lilacinum</name>
    <name type="common">Paecilomyces lilacinus</name>
    <dbReference type="NCBI Taxonomy" id="33203"/>
    <lineage>
        <taxon>Eukaryota</taxon>
        <taxon>Fungi</taxon>
        <taxon>Dikarya</taxon>
        <taxon>Ascomycota</taxon>
        <taxon>Pezizomycotina</taxon>
        <taxon>Sordariomycetes</taxon>
        <taxon>Hypocreomycetidae</taxon>
        <taxon>Hypocreales</taxon>
        <taxon>Ophiocordycipitaceae</taxon>
        <taxon>Purpureocillium</taxon>
    </lineage>
</organism>
<name>A0ABR0BR81_PURLI</name>
<evidence type="ECO:0000313" key="3">
    <source>
        <dbReference type="EMBL" id="KAK4086198.1"/>
    </source>
</evidence>
<feature type="compositionally biased region" description="Basic and acidic residues" evidence="1">
    <location>
        <begin position="1109"/>
        <end position="1118"/>
    </location>
</feature>
<feature type="region of interest" description="Disordered" evidence="1">
    <location>
        <begin position="634"/>
        <end position="986"/>
    </location>
</feature>
<gene>
    <name evidence="3" type="ORF">Purlil1_9510</name>
</gene>
<feature type="region of interest" description="Disordered" evidence="1">
    <location>
        <begin position="392"/>
        <end position="448"/>
    </location>
</feature>
<comment type="caution">
    <text evidence="3">The sequence shown here is derived from an EMBL/GenBank/DDBJ whole genome shotgun (WGS) entry which is preliminary data.</text>
</comment>
<sequence>MVRLRLRKGRTTGEDAAGDESMRGFCVLSRPSRITRAFLACFGSGPPALAYSVLETTEYGAPPPSDATRLSHSSVKPQHRSTPPAACGAPPGAPSCRPSPTTSQRPSSSTNLYNDSEGIRDNSPHVSDVLRPIPRERVYSPSRREATMGATRSAAEALQSAVATPIAQLSPDLQDAESRAVDGVVTITWPYSVVTKSIAFIIAEQDPLRRRDKGQLRVECHGPAGKALADSGIGGGDAILLSLVGAEWDVAHAKTSLPAGSHDWQLKFTKRILLRARKTESQETVEIDIDAPDAVESEPQPNDGPPRETTPPPPEPQPHDLVATPIPRPATVPAKRLASSMLGPDEFTSPAFLKRARVSYGSLFEDGFDVFAEDKANKSKAKRKSRFSMGHTAWKYSSRSPSPEPGSESEEPATHPDGQSTDEQEQAQRALETSQPAAPPRPSMVDEGCQTQDLYFSPSMHVQVSAEPRNAHGAATLAYPAARHDGVHSAPYTPSRTLFGRGPSHGHDISQVMPEPLMDFHGSDPHHHDYGLDTGVPHHGTLADGLFGEHSTGHHVPSTSGFGGSISAPSYPVPSYGVDSYAPMHGIDPNLHVHDTSQDHAQHDAVQQDDMTWQNNSVGTHFPSQPISDATHYGVATLDSSPPVAQEPFRGEHGSSAGDSIPDRQLSVSQDQNKSREQSMPGAATSDRASRDGAAPEYQDGGDLPGEDYDLRNYDRAKDDDESVSESEEASESDQDDPDKAAIDFSEEDEEDEEEEEAEEDEEEEEEIPDQHPSAAERASWGHGRQPVATTVSGDEADEDLDEESDSDAGQEHNAGGEYEGEYEGEYYDDEEDDEDEAESYYDEEEEAPPPRAPAAPAEPVFISLLSDSEDEDEAPPRIPAPSVPPGPPPTKQDERATKESSMPLAGDSGRGASTEEERSFNAQPSSEHEYVSDKDAGEDDDNADEGDEDVDEAVESIDEDDESVDEADNDFATQPSGRVSSVDDRRDAGFFKDAHIKESQQTLVGSQLDGAHEDVPLAVAMGGTFSAIVDSKAESQPEPQPADVMEVDDVAEVAEEIQPVAALELDHTQTSGGRRVSEDIEAIQANPMDDKEPADATATESGYVATVPRHEDMRDAPQGEPTEAQTERVTQETAVDAAAEEAGKPLAPSHKDGAQALASEVPANEVTTTEKASEQLPSPSVVQQAEAQHAEVQHAEAQHAEAQHAEAQHAEAQHAEAQHAEARHADEPKPKPELENQPHDEDDVTAEAQIMNEYYSSQSSSRVDYDKVGTHGASQIHDDEPLITVRSLRSHSHRKTLSADTTSEVHDDPSLRLATARSGRSQSPAEEALTQLSTTEAHLSREEAEQSGREVEAETVPQGKKQKETKTLAARRAARNKGDQPMTQGTVDALAPGEDKKLPSHLTLRASRSKSARSDPSLQLSKALADDNARHAEADRSPATRSARGVGEQTEPDVQPAKASPSSIRSARRHDTPETTRELRSRSHGEGRGVTPETVSQAAIQSPSVAESVVTETEDVSALKKELSKMLRTGLPDALPLRSLRTSLNKTVDIMAVSTTAPPQPHRPKHGPRDYMLELIVTDPSTAPTSVSVAHVFRPHLEYLPVVHAGDVVLLRRMQVVSVKGRGFGVRVGDASAWAVFEKGDEELLPQIKGPPVEVTDGEVEYAKGLRRWWATLDEKTQAKISRATQKASQP</sequence>
<feature type="compositionally biased region" description="Acidic residues" evidence="1">
    <location>
        <begin position="819"/>
        <end position="848"/>
    </location>
</feature>
<feature type="compositionally biased region" description="Acidic residues" evidence="1">
    <location>
        <begin position="937"/>
        <end position="970"/>
    </location>
</feature>
<feature type="region of interest" description="Disordered" evidence="1">
    <location>
        <begin position="283"/>
        <end position="327"/>
    </location>
</feature>
<keyword evidence="4" id="KW-1185">Reference proteome</keyword>
<feature type="compositionally biased region" description="Acidic residues" evidence="1">
    <location>
        <begin position="795"/>
        <end position="809"/>
    </location>
</feature>
<evidence type="ECO:0000256" key="1">
    <source>
        <dbReference type="SAM" id="MobiDB-lite"/>
    </source>
</evidence>
<feature type="domain" description="Telomeric single stranded DNA binding POT1/Cdc13" evidence="2">
    <location>
        <begin position="1535"/>
        <end position="1672"/>
    </location>
</feature>
<reference evidence="3 4" key="1">
    <citation type="journal article" date="2024" name="Microbiol. Resour. Announc.">
        <title>Genome annotations for the ascomycete fungi Trichoderma harzianum, Trichoderma aggressivum, and Purpureocillium lilacinum.</title>
        <authorList>
            <person name="Beijen E.P.W."/>
            <person name="Ohm R.A."/>
        </authorList>
    </citation>
    <scope>NUCLEOTIDE SEQUENCE [LARGE SCALE GENOMIC DNA]</scope>
    <source>
        <strain evidence="3 4">CBS 150709</strain>
    </source>
</reference>
<feature type="compositionally biased region" description="Acidic residues" evidence="1">
    <location>
        <begin position="283"/>
        <end position="296"/>
    </location>
</feature>
<feature type="compositionally biased region" description="Basic and acidic residues" evidence="1">
    <location>
        <begin position="927"/>
        <end position="936"/>
    </location>
</feature>
<feature type="compositionally biased region" description="Basic and acidic residues" evidence="1">
    <location>
        <begin position="1189"/>
        <end position="1240"/>
    </location>
</feature>
<feature type="compositionally biased region" description="Polar residues" evidence="1">
    <location>
        <begin position="1319"/>
        <end position="1338"/>
    </location>
</feature>
<protein>
    <recommendedName>
        <fullName evidence="2">Telomeric single stranded DNA binding POT1/Cdc13 domain-containing protein</fullName>
    </recommendedName>
</protein>
<evidence type="ECO:0000313" key="4">
    <source>
        <dbReference type="Proteomes" id="UP001287286"/>
    </source>
</evidence>
<dbReference type="Proteomes" id="UP001287286">
    <property type="component" value="Unassembled WGS sequence"/>
</dbReference>
<feature type="compositionally biased region" description="Basic and acidic residues" evidence="1">
    <location>
        <begin position="709"/>
        <end position="719"/>
    </location>
</feature>
<feature type="compositionally biased region" description="Basic and acidic residues" evidence="1">
    <location>
        <begin position="1470"/>
        <end position="1488"/>
    </location>
</feature>
<dbReference type="SUPFAM" id="SSF50249">
    <property type="entry name" value="Nucleic acid-binding proteins"/>
    <property type="match status" value="1"/>
</dbReference>
<feature type="compositionally biased region" description="Pro residues" evidence="1">
    <location>
        <begin position="877"/>
        <end position="891"/>
    </location>
</feature>
<dbReference type="InterPro" id="IPR011564">
    <property type="entry name" value="Telomer_end-bd_POT1/Cdc13"/>
</dbReference>
<feature type="compositionally biased region" description="Acidic residues" evidence="1">
    <location>
        <begin position="745"/>
        <end position="768"/>
    </location>
</feature>
<dbReference type="CDD" id="cd04497">
    <property type="entry name" value="hPOT1_OB1_like"/>
    <property type="match status" value="1"/>
</dbReference>
<feature type="compositionally biased region" description="Basic and acidic residues" evidence="1">
    <location>
        <begin position="133"/>
        <end position="144"/>
    </location>
</feature>
<dbReference type="Pfam" id="PF02765">
    <property type="entry name" value="POT1"/>
    <property type="match status" value="1"/>
</dbReference>
<feature type="region of interest" description="Disordered" evidence="1">
    <location>
        <begin position="1083"/>
        <end position="1507"/>
    </location>
</feature>